<evidence type="ECO:0000259" key="2">
    <source>
        <dbReference type="Pfam" id="PF01764"/>
    </source>
</evidence>
<organism evidence="3 4">
    <name type="scientific">Tilletia indica</name>
    <dbReference type="NCBI Taxonomy" id="43049"/>
    <lineage>
        <taxon>Eukaryota</taxon>
        <taxon>Fungi</taxon>
        <taxon>Dikarya</taxon>
        <taxon>Basidiomycota</taxon>
        <taxon>Ustilaginomycotina</taxon>
        <taxon>Exobasidiomycetes</taxon>
        <taxon>Tilletiales</taxon>
        <taxon>Tilletiaceae</taxon>
        <taxon>Tilletia</taxon>
    </lineage>
</organism>
<dbReference type="EMBL" id="LWDF02000804">
    <property type="protein sequence ID" value="KAE8242519.1"/>
    <property type="molecule type" value="Genomic_DNA"/>
</dbReference>
<dbReference type="InterPro" id="IPR002921">
    <property type="entry name" value="Fungal_lipase-type"/>
</dbReference>
<feature type="compositionally biased region" description="Low complexity" evidence="1">
    <location>
        <begin position="891"/>
        <end position="908"/>
    </location>
</feature>
<dbReference type="InterPro" id="IPR029058">
    <property type="entry name" value="AB_hydrolase_fold"/>
</dbReference>
<dbReference type="Pfam" id="PF01764">
    <property type="entry name" value="Lipase_3"/>
    <property type="match status" value="1"/>
</dbReference>
<feature type="compositionally biased region" description="Polar residues" evidence="1">
    <location>
        <begin position="156"/>
        <end position="167"/>
    </location>
</feature>
<evidence type="ECO:0000256" key="1">
    <source>
        <dbReference type="SAM" id="MobiDB-lite"/>
    </source>
</evidence>
<feature type="compositionally biased region" description="Low complexity" evidence="1">
    <location>
        <begin position="181"/>
        <end position="202"/>
    </location>
</feature>
<feature type="region of interest" description="Disordered" evidence="1">
    <location>
        <begin position="55"/>
        <end position="293"/>
    </location>
</feature>
<feature type="compositionally biased region" description="Low complexity" evidence="1">
    <location>
        <begin position="398"/>
        <end position="420"/>
    </location>
</feature>
<name>A0A177T6N9_9BASI</name>
<dbReference type="Proteomes" id="UP000077521">
    <property type="component" value="Unassembled WGS sequence"/>
</dbReference>
<feature type="compositionally biased region" description="Basic and acidic residues" evidence="1">
    <location>
        <begin position="105"/>
        <end position="116"/>
    </location>
</feature>
<feature type="domain" description="Fungal lipase-type" evidence="2">
    <location>
        <begin position="677"/>
        <end position="764"/>
    </location>
</feature>
<feature type="region of interest" description="Disordered" evidence="1">
    <location>
        <begin position="565"/>
        <end position="590"/>
    </location>
</feature>
<reference evidence="3" key="1">
    <citation type="submission" date="2016-04" db="EMBL/GenBank/DDBJ databases">
        <authorList>
            <person name="Nguyen H.D."/>
            <person name="Samba Siva P."/>
            <person name="Cullis J."/>
            <person name="Levesque C.A."/>
            <person name="Hambleton S."/>
        </authorList>
    </citation>
    <scope>NUCLEOTIDE SEQUENCE</scope>
    <source>
        <strain evidence="3">DAOMC 236416</strain>
    </source>
</reference>
<sequence>MPDDEPKRSATSKITSGIGKFARDAAVSSVFEKGIREISKNKSLRRAGKDLIVNYARSKTADKSGGGGARRYESESEDSEEEEERRRAAKGKGKGKSREMNSMGRGREYYESDQGGRSRSVNQGYYDAPRREPPPPRSRKSSFGDSWLEKAFGSAPSWNRGSGFTTNDDPRRGGGAGLSRSMSNPGGQPQSQQQVQGYSYSHGGHGYAFRDPPSQARASIDGLPAQDQHYSPYDPNYRHHQSARREDEERDRAFRARQQELGGVAMSSTGVPLYGYRPGEEPMEEQQRPQSEHRGLPRFFSAMAHSPVTTPGGGSGGNRTPIETRVGTFNSTGSGLYSKVFSRSPPVPAGSPNAVEGGGYVGGMKELPGLPQTRHSLPPELKSKTQRYVEPVPPTSEQQYQQQMQQQQHQQMLQQQQPQQRSASHSPERTIDRRTNTPAVVQQSSTRGFPTPQITAETTIQTLSFASRCSQIVYHLSTPPSVRHYQKNYDSHLSNPSLLETHFADPNRGTKNWALLRRKVDGALIVAVRGSGRGLSRGTDYSADMSWLDDEEWLSDMMLNLKAKKWSGGTSSGASISRRNSTGGGGNDKRKTLSLSSIRCADGSIFEAHEGFLKCAMAMYADVGRAVDKKLKMWTVLAASSGVQMGIGGKGSPAWEERLPQQQQGGGGGGEFISPPEIIFTGHSAGGAVASLLYVLFDAGNRELLDRFGKVSVITFGTAAAFPHPRSAPLTHANTHSSRRSNAGRVRDVHLSIIHKDDPIPRMDVQYALSLLETALGGPRNASAALMGLQAVAGQSKNREVGELVKLVREGAERAKELRKREKEVKRMKDAAEEVVGGGVPGQVASGSGEMPPKTNAGMMLWPAGDLFLLAPASSSSSGGKDKKKDDGSMPKSILKSGSGSKKSAIPKVQTPPTPTPTNNAVQMQLYTYTHSHLARSKPAEWSSHRIAKYFSILDEMEKRIPGLRV</sequence>
<feature type="compositionally biased region" description="Polar residues" evidence="1">
    <location>
        <begin position="436"/>
        <end position="451"/>
    </location>
</feature>
<gene>
    <name evidence="3" type="ORF">A4X13_0g7123</name>
</gene>
<dbReference type="Gene3D" id="3.40.50.1820">
    <property type="entry name" value="alpha/beta hydrolase"/>
    <property type="match status" value="1"/>
</dbReference>
<dbReference type="AlphaFoldDB" id="A0A177T6N9"/>
<accession>A0A177T6N9</accession>
<evidence type="ECO:0000313" key="3">
    <source>
        <dbReference type="EMBL" id="KAE8242519.1"/>
    </source>
</evidence>
<protein>
    <recommendedName>
        <fullName evidence="2">Fungal lipase-type domain-containing protein</fullName>
    </recommendedName>
</protein>
<comment type="caution">
    <text evidence="3">The sequence shown here is derived from an EMBL/GenBank/DDBJ whole genome shotgun (WGS) entry which is preliminary data.</text>
</comment>
<dbReference type="SUPFAM" id="SSF53474">
    <property type="entry name" value="alpha/beta-Hydrolases"/>
    <property type="match status" value="1"/>
</dbReference>
<feature type="region of interest" description="Disordered" evidence="1">
    <location>
        <begin position="343"/>
        <end position="451"/>
    </location>
</feature>
<feature type="compositionally biased region" description="Polar residues" evidence="1">
    <location>
        <begin position="568"/>
        <end position="581"/>
    </location>
</feature>
<reference evidence="3" key="2">
    <citation type="journal article" date="2019" name="IMA Fungus">
        <title>Genome sequencing and comparison of five Tilletia species to identify candidate genes for the detection of regulated species infecting wheat.</title>
        <authorList>
            <person name="Nguyen H.D.T."/>
            <person name="Sultana T."/>
            <person name="Kesanakurti P."/>
            <person name="Hambleton S."/>
        </authorList>
    </citation>
    <scope>NUCLEOTIDE SEQUENCE</scope>
    <source>
        <strain evidence="3">DAOMC 236416</strain>
    </source>
</reference>
<feature type="region of interest" description="Disordered" evidence="1">
    <location>
        <begin position="829"/>
        <end position="850"/>
    </location>
</feature>
<feature type="region of interest" description="Disordered" evidence="1">
    <location>
        <begin position="873"/>
        <end position="920"/>
    </location>
</feature>
<keyword evidence="4" id="KW-1185">Reference proteome</keyword>
<proteinExistence type="predicted"/>
<feature type="compositionally biased region" description="Basic and acidic residues" evidence="1">
    <location>
        <begin position="243"/>
        <end position="258"/>
    </location>
</feature>
<feature type="compositionally biased region" description="Basic and acidic residues" evidence="1">
    <location>
        <begin position="880"/>
        <end position="889"/>
    </location>
</feature>
<evidence type="ECO:0000313" key="4">
    <source>
        <dbReference type="Proteomes" id="UP000077521"/>
    </source>
</evidence>
<dbReference type="GO" id="GO:0006629">
    <property type="term" value="P:lipid metabolic process"/>
    <property type="evidence" value="ECO:0007669"/>
    <property type="project" value="InterPro"/>
</dbReference>
<feature type="compositionally biased region" description="Basic and acidic residues" evidence="1">
    <location>
        <begin position="426"/>
        <end position="435"/>
    </location>
</feature>